<comment type="caution">
    <text evidence="1">The sequence shown here is derived from an EMBL/GenBank/DDBJ whole genome shotgun (WGS) entry which is preliminary data.</text>
</comment>
<gene>
    <name evidence="1" type="ORF">AB1Y20_023469</name>
</gene>
<name>A0AB34JFJ6_PRYPA</name>
<sequence>MVDAAVQSFHAARAALIEALQLEYFCDDLEPPMSAFGWDVQAFQAFYQSGGTDVPSPAALPAAASPAPAASGDDPALMAFLSENSAISHLSSSLSGLSWDECAAFFKEGRPRLLAELSNRGVPLAERQKFATLFAKATRPAVAAGQPGGGRPQSPPFEVTPLDVPGVVRGGEEVDVTRYQEQVLRDGIPAREKGLFPPNDELLRLLEIGGWKGCTKGLLHPTTDGAVAFAPVQSGWACGEGAVEHGLDLRWFIKPGLEDKTLVAAVRFGENARIGRGLKHMSVHGGAVETCLDEATAELCKSKLFPAAATATITFKISKPLQPHTTYRVHCKVDKELQKDLVYEISGKITSVDETVTFASCVAKMANTDGLAKALGNA</sequence>
<dbReference type="SUPFAM" id="SSF54637">
    <property type="entry name" value="Thioesterase/thiol ester dehydrase-isomerase"/>
    <property type="match status" value="1"/>
</dbReference>
<evidence type="ECO:0008006" key="3">
    <source>
        <dbReference type="Google" id="ProtNLM"/>
    </source>
</evidence>
<evidence type="ECO:0000313" key="1">
    <source>
        <dbReference type="EMBL" id="KAL1519987.1"/>
    </source>
</evidence>
<protein>
    <recommendedName>
        <fullName evidence="3">Thioesterase domain-containing protein</fullName>
    </recommendedName>
</protein>
<reference evidence="1 2" key="1">
    <citation type="journal article" date="2024" name="Science">
        <title>Giant polyketide synthase enzymes in the biosynthesis of giant marine polyether toxins.</title>
        <authorList>
            <person name="Fallon T.R."/>
            <person name="Shende V.V."/>
            <person name="Wierzbicki I.H."/>
            <person name="Pendleton A.L."/>
            <person name="Watervoot N.F."/>
            <person name="Auber R.P."/>
            <person name="Gonzalez D.J."/>
            <person name="Wisecaver J.H."/>
            <person name="Moore B.S."/>
        </authorList>
    </citation>
    <scope>NUCLEOTIDE SEQUENCE [LARGE SCALE GENOMIC DNA]</scope>
    <source>
        <strain evidence="1 2">12B1</strain>
    </source>
</reference>
<dbReference type="AlphaFoldDB" id="A0AB34JFJ6"/>
<accession>A0AB34JFJ6</accession>
<dbReference type="InterPro" id="IPR029069">
    <property type="entry name" value="HotDog_dom_sf"/>
</dbReference>
<keyword evidence="2" id="KW-1185">Reference proteome</keyword>
<dbReference type="Proteomes" id="UP001515480">
    <property type="component" value="Unassembled WGS sequence"/>
</dbReference>
<evidence type="ECO:0000313" key="2">
    <source>
        <dbReference type="Proteomes" id="UP001515480"/>
    </source>
</evidence>
<proteinExistence type="predicted"/>
<dbReference type="Gene3D" id="3.10.129.10">
    <property type="entry name" value="Hotdog Thioesterase"/>
    <property type="match status" value="1"/>
</dbReference>
<organism evidence="1 2">
    <name type="scientific">Prymnesium parvum</name>
    <name type="common">Toxic golden alga</name>
    <dbReference type="NCBI Taxonomy" id="97485"/>
    <lineage>
        <taxon>Eukaryota</taxon>
        <taxon>Haptista</taxon>
        <taxon>Haptophyta</taxon>
        <taxon>Prymnesiophyceae</taxon>
        <taxon>Prymnesiales</taxon>
        <taxon>Prymnesiaceae</taxon>
        <taxon>Prymnesium</taxon>
    </lineage>
</organism>
<dbReference type="EMBL" id="JBGBPQ010000009">
    <property type="protein sequence ID" value="KAL1519987.1"/>
    <property type="molecule type" value="Genomic_DNA"/>
</dbReference>